<dbReference type="Proteomes" id="UP000587462">
    <property type="component" value="Unassembled WGS sequence"/>
</dbReference>
<gene>
    <name evidence="2" type="ORF">HG542_23550</name>
</gene>
<name>A0A7Y7E9N5_STRMO</name>
<organism evidence="2 3">
    <name type="scientific">Streptomyces morookaense</name>
    <name type="common">Streptoverticillium morookaense</name>
    <dbReference type="NCBI Taxonomy" id="1970"/>
    <lineage>
        <taxon>Bacteria</taxon>
        <taxon>Bacillati</taxon>
        <taxon>Actinomycetota</taxon>
        <taxon>Actinomycetes</taxon>
        <taxon>Kitasatosporales</taxon>
        <taxon>Streptomycetaceae</taxon>
        <taxon>Streptomyces</taxon>
    </lineage>
</organism>
<dbReference type="AlphaFoldDB" id="A0A7Y7E9N5"/>
<proteinExistence type="predicted"/>
<dbReference type="EMBL" id="JABBXF010000058">
    <property type="protein sequence ID" value="NVK80612.1"/>
    <property type="molecule type" value="Genomic_DNA"/>
</dbReference>
<feature type="signal peptide" evidence="1">
    <location>
        <begin position="1"/>
        <end position="25"/>
    </location>
</feature>
<dbReference type="RefSeq" id="WP_171084642.1">
    <property type="nucleotide sequence ID" value="NZ_BNBU01000017.1"/>
</dbReference>
<reference evidence="2 3" key="1">
    <citation type="submission" date="2020-04" db="EMBL/GenBank/DDBJ databases">
        <title>Draft Genome Sequence of Streptomyces morookaense DSM 40503, an 8-azaguanine-producing strain.</title>
        <authorList>
            <person name="Qi J."/>
            <person name="Gao J.-M."/>
        </authorList>
    </citation>
    <scope>NUCLEOTIDE SEQUENCE [LARGE SCALE GENOMIC DNA]</scope>
    <source>
        <strain evidence="2 3">DSM 40503</strain>
    </source>
</reference>
<evidence type="ECO:0000256" key="1">
    <source>
        <dbReference type="SAM" id="SignalP"/>
    </source>
</evidence>
<keyword evidence="1" id="KW-0732">Signal</keyword>
<feature type="chain" id="PRO_5030771578" description="Peptidase S1 domain-containing protein" evidence="1">
    <location>
        <begin position="26"/>
        <end position="288"/>
    </location>
</feature>
<dbReference type="SUPFAM" id="SSF50494">
    <property type="entry name" value="Trypsin-like serine proteases"/>
    <property type="match status" value="1"/>
</dbReference>
<keyword evidence="3" id="KW-1185">Reference proteome</keyword>
<evidence type="ECO:0000313" key="2">
    <source>
        <dbReference type="EMBL" id="NVK80612.1"/>
    </source>
</evidence>
<evidence type="ECO:0000313" key="3">
    <source>
        <dbReference type="Proteomes" id="UP000587462"/>
    </source>
</evidence>
<protein>
    <recommendedName>
        <fullName evidence="4">Peptidase S1 domain-containing protein</fullName>
    </recommendedName>
</protein>
<evidence type="ECO:0008006" key="4">
    <source>
        <dbReference type="Google" id="ProtNLM"/>
    </source>
</evidence>
<sequence length="288" mass="30536">MIRRLCGLALALALTAAAGAGTAQAETRTGQDTPGKRVYNGMQIAFGPDAPNLFCTIGAVGTDDHQRHIAISAGHCLGDPGKKYADREIPENVAPVYHRQDIGYGPIGYVRYFKDPEGSQTGHATKDYMVIELLPQVTLSSQGPYLKQTGEVKYPQGPVSPNALKPALDNERLLTTGNNEIITSGQTGVWYGTVMNNDNGIYRAPAPNKAGDSGGPVIWHVPGTDLPSQANNFQAAGPWAGITKAITLQLPPFNYTSSANILADLRAREAADPAHNIFGAGFEVTANP</sequence>
<accession>A0A7Y7E9N5</accession>
<comment type="caution">
    <text evidence="2">The sequence shown here is derived from an EMBL/GenBank/DDBJ whole genome shotgun (WGS) entry which is preliminary data.</text>
</comment>
<dbReference type="InterPro" id="IPR009003">
    <property type="entry name" value="Peptidase_S1_PA"/>
</dbReference>
<dbReference type="Gene3D" id="2.40.10.10">
    <property type="entry name" value="Trypsin-like serine proteases"/>
    <property type="match status" value="2"/>
</dbReference>
<dbReference type="InterPro" id="IPR043504">
    <property type="entry name" value="Peptidase_S1_PA_chymotrypsin"/>
</dbReference>